<keyword evidence="2" id="KW-0479">Metal-binding</keyword>
<evidence type="ECO:0000256" key="4">
    <source>
        <dbReference type="ARBA" id="ARBA00022833"/>
    </source>
</evidence>
<dbReference type="CDD" id="cd00202">
    <property type="entry name" value="ZnF_GATA"/>
    <property type="match status" value="1"/>
</dbReference>
<dbReference type="InterPro" id="IPR013088">
    <property type="entry name" value="Znf_NHR/GATA"/>
</dbReference>
<dbReference type="RefSeq" id="XP_011400084.1">
    <property type="nucleotide sequence ID" value="XM_011401782.1"/>
</dbReference>
<keyword evidence="10" id="KW-1185">Reference proteome</keyword>
<keyword evidence="5" id="KW-0539">Nucleus</keyword>
<dbReference type="SUPFAM" id="SSF57716">
    <property type="entry name" value="Glucocorticoid receptor-like (DNA-binding domain)"/>
    <property type="match status" value="1"/>
</dbReference>
<evidence type="ECO:0000259" key="8">
    <source>
        <dbReference type="PROSITE" id="PS50114"/>
    </source>
</evidence>
<evidence type="ECO:0000256" key="7">
    <source>
        <dbReference type="SAM" id="MobiDB-lite"/>
    </source>
</evidence>
<evidence type="ECO:0000256" key="5">
    <source>
        <dbReference type="ARBA" id="ARBA00023242"/>
    </source>
</evidence>
<dbReference type="GO" id="GO:0000981">
    <property type="term" value="F:DNA-binding transcription factor activity, RNA polymerase II-specific"/>
    <property type="evidence" value="ECO:0007669"/>
    <property type="project" value="TreeGrafter"/>
</dbReference>
<dbReference type="EMBL" id="KL662143">
    <property type="protein sequence ID" value="KFM27117.1"/>
    <property type="molecule type" value="Genomic_DNA"/>
</dbReference>
<feature type="region of interest" description="Disordered" evidence="7">
    <location>
        <begin position="279"/>
        <end position="377"/>
    </location>
</feature>
<keyword evidence="4" id="KW-0862">Zinc</keyword>
<feature type="compositionally biased region" description="Low complexity" evidence="7">
    <location>
        <begin position="401"/>
        <end position="410"/>
    </location>
</feature>
<dbReference type="GO" id="GO:0000978">
    <property type="term" value="F:RNA polymerase II cis-regulatory region sequence-specific DNA binding"/>
    <property type="evidence" value="ECO:0007669"/>
    <property type="project" value="TreeGrafter"/>
</dbReference>
<dbReference type="AlphaFoldDB" id="A0A087SN13"/>
<evidence type="ECO:0000256" key="6">
    <source>
        <dbReference type="PROSITE-ProRule" id="PRU00094"/>
    </source>
</evidence>
<dbReference type="Proteomes" id="UP000028924">
    <property type="component" value="Unassembled WGS sequence"/>
</dbReference>
<dbReference type="SMART" id="SM00401">
    <property type="entry name" value="ZnF_GATA"/>
    <property type="match status" value="1"/>
</dbReference>
<dbReference type="OrthoDB" id="515866at2759"/>
<evidence type="ECO:0000256" key="3">
    <source>
        <dbReference type="ARBA" id="ARBA00022771"/>
    </source>
</evidence>
<keyword evidence="3 6" id="KW-0863">Zinc-finger</keyword>
<organism evidence="9 10">
    <name type="scientific">Auxenochlorella protothecoides</name>
    <name type="common">Green microalga</name>
    <name type="synonym">Chlorella protothecoides</name>
    <dbReference type="NCBI Taxonomy" id="3075"/>
    <lineage>
        <taxon>Eukaryota</taxon>
        <taxon>Viridiplantae</taxon>
        <taxon>Chlorophyta</taxon>
        <taxon>core chlorophytes</taxon>
        <taxon>Trebouxiophyceae</taxon>
        <taxon>Chlorellales</taxon>
        <taxon>Chlorellaceae</taxon>
        <taxon>Auxenochlorella</taxon>
    </lineage>
</organism>
<dbReference type="InterPro" id="IPR000679">
    <property type="entry name" value="Znf_GATA"/>
</dbReference>
<gene>
    <name evidence="9" type="ORF">F751_1290</name>
</gene>
<proteinExistence type="predicted"/>
<comment type="subcellular location">
    <subcellularLocation>
        <location evidence="1">Nucleus</location>
    </subcellularLocation>
</comment>
<protein>
    <submittedName>
        <fullName evidence="9">Siderophore biosynthesis regulatory protein URBS1</fullName>
    </submittedName>
</protein>
<dbReference type="GO" id="GO:0045944">
    <property type="term" value="P:positive regulation of transcription by RNA polymerase II"/>
    <property type="evidence" value="ECO:0007669"/>
    <property type="project" value="TreeGrafter"/>
</dbReference>
<name>A0A087SN13_AUXPR</name>
<dbReference type="GeneID" id="23612681"/>
<dbReference type="Pfam" id="PF00320">
    <property type="entry name" value="GATA"/>
    <property type="match status" value="1"/>
</dbReference>
<feature type="compositionally biased region" description="Low complexity" evidence="7">
    <location>
        <begin position="308"/>
        <end position="318"/>
    </location>
</feature>
<dbReference type="GO" id="GO:0000122">
    <property type="term" value="P:negative regulation of transcription by RNA polymerase II"/>
    <property type="evidence" value="ECO:0007669"/>
    <property type="project" value="TreeGrafter"/>
</dbReference>
<reference evidence="9 10" key="1">
    <citation type="journal article" date="2014" name="BMC Genomics">
        <title>Oil accumulation mechanisms of the oleaginous microalga Chlorella protothecoides revealed through its genome, transcriptomes, and proteomes.</title>
        <authorList>
            <person name="Gao C."/>
            <person name="Wang Y."/>
            <person name="Shen Y."/>
            <person name="Yan D."/>
            <person name="He X."/>
            <person name="Dai J."/>
            <person name="Wu Q."/>
        </authorList>
    </citation>
    <scope>NUCLEOTIDE SEQUENCE [LARGE SCALE GENOMIC DNA]</scope>
    <source>
        <strain evidence="9 10">0710</strain>
    </source>
</reference>
<dbReference type="PANTHER" id="PTHR10071">
    <property type="entry name" value="TRANSCRIPTION FACTOR GATA FAMILY MEMBER"/>
    <property type="match status" value="1"/>
</dbReference>
<dbReference type="KEGG" id="apro:F751_1290"/>
<dbReference type="GO" id="GO:0005634">
    <property type="term" value="C:nucleus"/>
    <property type="evidence" value="ECO:0007669"/>
    <property type="project" value="UniProtKB-SubCell"/>
</dbReference>
<evidence type="ECO:0000256" key="2">
    <source>
        <dbReference type="ARBA" id="ARBA00022723"/>
    </source>
</evidence>
<sequence>MDEPDGLLSPRGSLWRSDVFALLHADEASTDVRLGPQYQIEELPGPGAPDGPIPPSFWAEALATSDWHPLPTFSAADVAAFNLAMKLFDRDFRAVSKLVQRSEAECVVFYYKVFKHSVVGKRYRQLYRSGHTGDELLRGRKLVTAILPTLAAAGRLDAAGQSMLKHAADDYGRRALPLQVFVPAVVALTGRDAFVRGVEAAGVAAEDPGDPGFLLSPRAVDSLVATSLPLKAVFWDSTTPLWRKDRQANMLMCNACGIYYKNHGRHRPVELVAAPARAAPGSNALSTRTQPPVIAGIGAGQHSPPQPTASAPPAVSPAAAPPARPPSRRRTAAAAALDSDASDLESESRAWPGRHAPDSAEESEGLAPSRPVAARVGGDEAARVSLIERLSASSQEPVSGASPSPAASASLFPGPHEELLSALGHPPLRIITHPKPIGGRYARDPVQPVALSWPPSSLLLAGEGQGQHQPQH</sequence>
<evidence type="ECO:0000256" key="1">
    <source>
        <dbReference type="ARBA" id="ARBA00004123"/>
    </source>
</evidence>
<dbReference type="PROSITE" id="PS50114">
    <property type="entry name" value="GATA_ZN_FINGER_2"/>
    <property type="match status" value="1"/>
</dbReference>
<accession>A0A087SN13</accession>
<evidence type="ECO:0000313" key="9">
    <source>
        <dbReference type="EMBL" id="KFM27117.1"/>
    </source>
</evidence>
<dbReference type="Gene3D" id="3.30.50.10">
    <property type="entry name" value="Erythroid Transcription Factor GATA-1, subunit A"/>
    <property type="match status" value="1"/>
</dbReference>
<feature type="domain" description="GATA-type" evidence="8">
    <location>
        <begin position="237"/>
        <end position="288"/>
    </location>
</feature>
<evidence type="ECO:0000313" key="10">
    <source>
        <dbReference type="Proteomes" id="UP000028924"/>
    </source>
</evidence>
<dbReference type="PANTHER" id="PTHR10071:SF281">
    <property type="entry name" value="BOX A-BINDING FACTOR-RELATED"/>
    <property type="match status" value="1"/>
</dbReference>
<dbReference type="GO" id="GO:0008270">
    <property type="term" value="F:zinc ion binding"/>
    <property type="evidence" value="ECO:0007669"/>
    <property type="project" value="UniProtKB-KW"/>
</dbReference>
<dbReference type="InterPro" id="IPR039355">
    <property type="entry name" value="Transcription_factor_GATA"/>
</dbReference>
<feature type="region of interest" description="Disordered" evidence="7">
    <location>
        <begin position="393"/>
        <end position="413"/>
    </location>
</feature>